<keyword evidence="9" id="KW-1185">Reference proteome</keyword>
<name>A0A133XED7_9RHOO</name>
<evidence type="ECO:0000259" key="6">
    <source>
        <dbReference type="PROSITE" id="PS51898"/>
    </source>
</evidence>
<evidence type="ECO:0000256" key="5">
    <source>
        <dbReference type="PROSITE-ProRule" id="PRU01248"/>
    </source>
</evidence>
<dbReference type="STRING" id="281362.AT959_15040"/>
<evidence type="ECO:0000256" key="1">
    <source>
        <dbReference type="ARBA" id="ARBA00008857"/>
    </source>
</evidence>
<dbReference type="Proteomes" id="UP000070186">
    <property type="component" value="Unassembled WGS sequence"/>
</dbReference>
<organism evidence="8 9">
    <name type="scientific">Dechloromonas denitrificans</name>
    <dbReference type="NCBI Taxonomy" id="281362"/>
    <lineage>
        <taxon>Bacteria</taxon>
        <taxon>Pseudomonadati</taxon>
        <taxon>Pseudomonadota</taxon>
        <taxon>Betaproteobacteria</taxon>
        <taxon>Rhodocyclales</taxon>
        <taxon>Azonexaceae</taxon>
        <taxon>Dechloromonas</taxon>
    </lineage>
</organism>
<protein>
    <submittedName>
        <fullName evidence="8">Integrase</fullName>
    </submittedName>
</protein>
<dbReference type="PANTHER" id="PTHR30349">
    <property type="entry name" value="PHAGE INTEGRASE-RELATED"/>
    <property type="match status" value="1"/>
</dbReference>
<dbReference type="PANTHER" id="PTHR30349:SF41">
    <property type="entry name" value="INTEGRASE_RECOMBINASE PROTEIN MJ0367-RELATED"/>
    <property type="match status" value="1"/>
</dbReference>
<evidence type="ECO:0000313" key="8">
    <source>
        <dbReference type="EMBL" id="KXB29286.1"/>
    </source>
</evidence>
<dbReference type="InterPro" id="IPR013762">
    <property type="entry name" value="Integrase-like_cat_sf"/>
</dbReference>
<evidence type="ECO:0000313" key="9">
    <source>
        <dbReference type="Proteomes" id="UP000070186"/>
    </source>
</evidence>
<evidence type="ECO:0000256" key="4">
    <source>
        <dbReference type="ARBA" id="ARBA00023172"/>
    </source>
</evidence>
<dbReference type="Pfam" id="PF00589">
    <property type="entry name" value="Phage_integrase"/>
    <property type="match status" value="1"/>
</dbReference>
<keyword evidence="3 5" id="KW-0238">DNA-binding</keyword>
<dbReference type="PROSITE" id="PS51898">
    <property type="entry name" value="TYR_RECOMBINASE"/>
    <property type="match status" value="1"/>
</dbReference>
<feature type="domain" description="Tyr recombinase" evidence="6">
    <location>
        <begin position="212"/>
        <end position="383"/>
    </location>
</feature>
<dbReference type="GO" id="GO:0003677">
    <property type="term" value="F:DNA binding"/>
    <property type="evidence" value="ECO:0007669"/>
    <property type="project" value="UniProtKB-UniRule"/>
</dbReference>
<dbReference type="RefSeq" id="WP_066884602.1">
    <property type="nucleotide sequence ID" value="NZ_LODL01000035.1"/>
</dbReference>
<comment type="caution">
    <text evidence="8">The sequence shown here is derived from an EMBL/GenBank/DDBJ whole genome shotgun (WGS) entry which is preliminary data.</text>
</comment>
<dbReference type="EMBL" id="LODL01000035">
    <property type="protein sequence ID" value="KXB29286.1"/>
    <property type="molecule type" value="Genomic_DNA"/>
</dbReference>
<dbReference type="InterPro" id="IPR002104">
    <property type="entry name" value="Integrase_catalytic"/>
</dbReference>
<dbReference type="PROSITE" id="PS51900">
    <property type="entry name" value="CB"/>
    <property type="match status" value="1"/>
</dbReference>
<dbReference type="GO" id="GO:0006310">
    <property type="term" value="P:DNA recombination"/>
    <property type="evidence" value="ECO:0007669"/>
    <property type="project" value="UniProtKB-KW"/>
</dbReference>
<evidence type="ECO:0000256" key="3">
    <source>
        <dbReference type="ARBA" id="ARBA00023125"/>
    </source>
</evidence>
<accession>A0A133XED7</accession>
<keyword evidence="4" id="KW-0233">DNA recombination</keyword>
<feature type="domain" description="Core-binding (CB)" evidence="7">
    <location>
        <begin position="76"/>
        <end position="189"/>
    </location>
</feature>
<dbReference type="Gene3D" id="1.10.443.10">
    <property type="entry name" value="Intergrase catalytic core"/>
    <property type="match status" value="1"/>
</dbReference>
<dbReference type="CDD" id="cd00796">
    <property type="entry name" value="INT_Rci_Hp1_C"/>
    <property type="match status" value="1"/>
</dbReference>
<reference evidence="8 9" key="1">
    <citation type="submission" date="2015-12" db="EMBL/GenBank/DDBJ databases">
        <title>Nitrous oxide reduction kinetics distinguish bacteria harboring typical versus atypical NosZ.</title>
        <authorList>
            <person name="Yoon S."/>
            <person name="Nissen S."/>
            <person name="Park D."/>
            <person name="Sanford R.A."/>
            <person name="Loeffler F.E."/>
        </authorList>
    </citation>
    <scope>NUCLEOTIDE SEQUENCE [LARGE SCALE GENOMIC DNA]</scope>
    <source>
        <strain evidence="8 9">ATCC BAA-841</strain>
    </source>
</reference>
<dbReference type="InterPro" id="IPR010998">
    <property type="entry name" value="Integrase_recombinase_N"/>
</dbReference>
<dbReference type="Gene3D" id="1.10.150.130">
    <property type="match status" value="1"/>
</dbReference>
<comment type="similarity">
    <text evidence="1">Belongs to the 'phage' integrase family.</text>
</comment>
<keyword evidence="2" id="KW-0229">DNA integration</keyword>
<dbReference type="InterPro" id="IPR050090">
    <property type="entry name" value="Tyrosine_recombinase_XerCD"/>
</dbReference>
<dbReference type="AlphaFoldDB" id="A0A133XED7"/>
<dbReference type="GO" id="GO:0015074">
    <property type="term" value="P:DNA integration"/>
    <property type="evidence" value="ECO:0007669"/>
    <property type="project" value="UniProtKB-KW"/>
</dbReference>
<evidence type="ECO:0000256" key="2">
    <source>
        <dbReference type="ARBA" id="ARBA00022908"/>
    </source>
</evidence>
<sequence>MAQQPSQCCNVQNRSPWQVEVRSKSQSNQRFPYNRKADAKACLKLMTEQGAKAKLVQLETSFQLRVRRKGARVQVITFDTAVQAEQARLKIESELSVSIIRDYASAAQTTLRDLMARYRDEVVPGHKGADIEKTRINRILRTEAFVDKKLAALCTEDLQDFITDRLTEVAPATVDRDLDVLSQVIRYAADVWKIAAAESPFVGLHRPKYFNERDRRLLPDEEQLLLKAARADENPYVEPAIILALETAARRGELLSIRKCDVFLDERYAYLRDTKNGRPRKVPLTTRALQVCQVLMAECSADDEPLLKLTANALKIAFFRRVVPASGVEDIHFHDLRHEAISRLAESGRFQLIELQAISGHRDTRMLLRYAHLCCGNLAEKMDGVAMERTSKEYFHRGRRRRVDTVTSVVHQPKTTLPVAPVSQSQPSNVIALFGGALARRSR</sequence>
<dbReference type="SUPFAM" id="SSF56349">
    <property type="entry name" value="DNA breaking-rejoining enzymes"/>
    <property type="match status" value="1"/>
</dbReference>
<dbReference type="InterPro" id="IPR011010">
    <property type="entry name" value="DNA_brk_join_enz"/>
</dbReference>
<dbReference type="InterPro" id="IPR044068">
    <property type="entry name" value="CB"/>
</dbReference>
<gene>
    <name evidence="8" type="ORF">AT959_15040</name>
</gene>
<proteinExistence type="inferred from homology"/>
<evidence type="ECO:0000259" key="7">
    <source>
        <dbReference type="PROSITE" id="PS51900"/>
    </source>
</evidence>